<dbReference type="PANTHER" id="PTHR23009:SF2">
    <property type="entry name" value="HISTIDINE-RICH CARBOXYL TERMINUS PROTEIN 1"/>
    <property type="match status" value="1"/>
</dbReference>
<protein>
    <submittedName>
        <fullName evidence="2">Transcription factor Adf-1</fullName>
    </submittedName>
</protein>
<dbReference type="PROSITE" id="PS51029">
    <property type="entry name" value="MADF"/>
    <property type="match status" value="1"/>
</dbReference>
<dbReference type="SMART" id="SM00595">
    <property type="entry name" value="MADF"/>
    <property type="match status" value="1"/>
</dbReference>
<organism evidence="2">
    <name type="scientific">Zeugodacus cucurbitae</name>
    <name type="common">Melon fruit fly</name>
    <name type="synonym">Bactrocera cucurbitae</name>
    <dbReference type="NCBI Taxonomy" id="28588"/>
    <lineage>
        <taxon>Eukaryota</taxon>
        <taxon>Metazoa</taxon>
        <taxon>Ecdysozoa</taxon>
        <taxon>Arthropoda</taxon>
        <taxon>Hexapoda</taxon>
        <taxon>Insecta</taxon>
        <taxon>Pterygota</taxon>
        <taxon>Neoptera</taxon>
        <taxon>Endopterygota</taxon>
        <taxon>Diptera</taxon>
        <taxon>Brachycera</taxon>
        <taxon>Muscomorpha</taxon>
        <taxon>Tephritoidea</taxon>
        <taxon>Tephritidae</taxon>
        <taxon>Zeugodacus</taxon>
        <taxon>Zeugodacus</taxon>
    </lineage>
</organism>
<reference evidence="2" key="2">
    <citation type="journal article" date="2015" name="Gigascience">
        <title>Reconstructing a comprehensive transcriptome assembly of a white-pupal translocated strain of the pest fruit fly Bactrocera cucurbitae.</title>
        <authorList>
            <person name="Sim S.B."/>
            <person name="Calla B."/>
            <person name="Hall B."/>
            <person name="DeRego T."/>
            <person name="Geib S.M."/>
        </authorList>
    </citation>
    <scope>NUCLEOTIDE SEQUENCE</scope>
</reference>
<accession>A0A0A1X3C7</accession>
<name>A0A0A1X3C7_ZEUCU</name>
<gene>
    <name evidence="2" type="primary">Adf1_52</name>
    <name evidence="2" type="ORF">g.7076</name>
</gene>
<feature type="domain" description="MADF" evidence="1">
    <location>
        <begin position="23"/>
        <end position="111"/>
    </location>
</feature>
<dbReference type="OrthoDB" id="6159213at2759"/>
<proteinExistence type="predicted"/>
<dbReference type="RefSeq" id="XP_011191123.1">
    <property type="nucleotide sequence ID" value="XM_011192821.3"/>
</dbReference>
<dbReference type="GeneID" id="105217690"/>
<dbReference type="PANTHER" id="PTHR23009">
    <property type="match status" value="1"/>
</dbReference>
<dbReference type="CDD" id="cd00167">
    <property type="entry name" value="SANT"/>
    <property type="match status" value="1"/>
</dbReference>
<dbReference type="CTD" id="105217690"/>
<reference evidence="2" key="1">
    <citation type="submission" date="2014-11" db="EMBL/GenBank/DDBJ databases">
        <authorList>
            <person name="Geib S."/>
        </authorList>
    </citation>
    <scope>NUCLEOTIDE SEQUENCE</scope>
</reference>
<evidence type="ECO:0000259" key="1">
    <source>
        <dbReference type="PROSITE" id="PS51029"/>
    </source>
</evidence>
<dbReference type="InterPro" id="IPR031506">
    <property type="entry name" value="HRCT1"/>
</dbReference>
<evidence type="ECO:0000313" key="2">
    <source>
        <dbReference type="EMBL" id="JAD05366.1"/>
    </source>
</evidence>
<sequence>MQTIKRERKRYQKDTAPADDIITLIHLVRQNPALYNYKLEPNQRRRIDVLNGWAEIAAQIGNRYTVEECRRKWKNLRDTYHQYRLRKPKPGDGLSKWRYAKELEFLSSIYQPKLKSQRHQNYMMDTQRSDLHDLGGAGATVSTRLKEDHTDGGIVHHSNSNITLVNDDEAFILATYEESVTDDVTTIDHGGHDDPSISSHMELTHDDDDVEDVQEIVKNEHGSSLDDATGAEVHYEEVCMYEEAGNGPSVDCETIIGSGGVVRSSSTDSKNFATHHHHHTHSTADSFTYSMNDFCIESIPHLPSAGGGGGESGSGSSSSSVIGGAKLKNLTTSTIVTTPVVVSSSSNNPNVVQQQTANSSILQLQSPTSMMYNGQSREELDLFFAFLKQKMQRFSKEEITLMQVEFLNCVQKHEAERKYNGGGGGDPTILHQ</sequence>
<dbReference type="InterPro" id="IPR001005">
    <property type="entry name" value="SANT/Myb"/>
</dbReference>
<dbReference type="AlphaFoldDB" id="A0A0A1X3C7"/>
<dbReference type="Pfam" id="PF10545">
    <property type="entry name" value="MADF_DNA_bdg"/>
    <property type="match status" value="1"/>
</dbReference>
<dbReference type="InterPro" id="IPR006578">
    <property type="entry name" value="MADF-dom"/>
</dbReference>
<dbReference type="EMBL" id="GBXI01008926">
    <property type="protein sequence ID" value="JAD05366.1"/>
    <property type="molecule type" value="Transcribed_RNA"/>
</dbReference>